<dbReference type="EMBL" id="NBIV01000102">
    <property type="protein sequence ID" value="PXF44061.1"/>
    <property type="molecule type" value="Genomic_DNA"/>
</dbReference>
<feature type="compositionally biased region" description="Basic and acidic residues" evidence="1">
    <location>
        <begin position="86"/>
        <end position="96"/>
    </location>
</feature>
<gene>
    <name evidence="2" type="ORF">BWQ96_06142</name>
</gene>
<accession>A0A2V3IPP8</accession>
<evidence type="ECO:0000313" key="2">
    <source>
        <dbReference type="EMBL" id="PXF44061.1"/>
    </source>
</evidence>
<dbReference type="AlphaFoldDB" id="A0A2V3IPP8"/>
<evidence type="ECO:0000313" key="3">
    <source>
        <dbReference type="Proteomes" id="UP000247409"/>
    </source>
</evidence>
<feature type="region of interest" description="Disordered" evidence="1">
    <location>
        <begin position="149"/>
        <end position="179"/>
    </location>
</feature>
<reference evidence="2 3" key="1">
    <citation type="journal article" date="2018" name="Mol. Biol. Evol.">
        <title>Analysis of the draft genome of the red seaweed Gracilariopsis chorda provides insights into genome size evolution in Rhodophyta.</title>
        <authorList>
            <person name="Lee J."/>
            <person name="Yang E.C."/>
            <person name="Graf L."/>
            <person name="Yang J.H."/>
            <person name="Qiu H."/>
            <person name="Zel Zion U."/>
            <person name="Chan C.X."/>
            <person name="Stephens T.G."/>
            <person name="Weber A.P.M."/>
            <person name="Boo G.H."/>
            <person name="Boo S.M."/>
            <person name="Kim K.M."/>
            <person name="Shin Y."/>
            <person name="Jung M."/>
            <person name="Lee S.J."/>
            <person name="Yim H.S."/>
            <person name="Lee J.H."/>
            <person name="Bhattacharya D."/>
            <person name="Yoon H.S."/>
        </authorList>
    </citation>
    <scope>NUCLEOTIDE SEQUENCE [LARGE SCALE GENOMIC DNA]</scope>
    <source>
        <strain evidence="2 3">SKKU-2015</strain>
        <tissue evidence="2">Whole body</tissue>
    </source>
</reference>
<sequence>MSSSPSLAERFRAACRDTPPSNNSPPLQQHLSDALQQLHPLIHLPPVQSPLQPSPTPRQLLAQRATVQPDPQLSSLTWANSRSRQVLRDFAHECGSQRDQPSDPSSNPPHPSAPASSPIDPVLWAAQEHAAASAVLRDIRALHLRRKAAPHCYQREDSNQRPPPKWPERAWQLPPPPLS</sequence>
<name>A0A2V3IPP8_9FLOR</name>
<dbReference type="Proteomes" id="UP000247409">
    <property type="component" value="Unassembled WGS sequence"/>
</dbReference>
<keyword evidence="3" id="KW-1185">Reference proteome</keyword>
<evidence type="ECO:0000256" key="1">
    <source>
        <dbReference type="SAM" id="MobiDB-lite"/>
    </source>
</evidence>
<protein>
    <submittedName>
        <fullName evidence="2">Uncharacterized protein</fullName>
    </submittedName>
</protein>
<feature type="compositionally biased region" description="Polar residues" evidence="1">
    <location>
        <begin position="65"/>
        <end position="84"/>
    </location>
</feature>
<organism evidence="2 3">
    <name type="scientific">Gracilariopsis chorda</name>
    <dbReference type="NCBI Taxonomy" id="448386"/>
    <lineage>
        <taxon>Eukaryota</taxon>
        <taxon>Rhodophyta</taxon>
        <taxon>Florideophyceae</taxon>
        <taxon>Rhodymeniophycidae</taxon>
        <taxon>Gracilariales</taxon>
        <taxon>Gracilariaceae</taxon>
        <taxon>Gracilariopsis</taxon>
    </lineage>
</organism>
<proteinExistence type="predicted"/>
<comment type="caution">
    <text evidence="2">The sequence shown here is derived from an EMBL/GenBank/DDBJ whole genome shotgun (WGS) entry which is preliminary data.</text>
</comment>
<feature type="region of interest" description="Disordered" evidence="1">
    <location>
        <begin position="1"/>
        <end position="124"/>
    </location>
</feature>
<feature type="compositionally biased region" description="Polar residues" evidence="1">
    <location>
        <begin position="19"/>
        <end position="31"/>
    </location>
</feature>
<feature type="compositionally biased region" description="Low complexity" evidence="1">
    <location>
        <begin position="35"/>
        <end position="51"/>
    </location>
</feature>